<evidence type="ECO:0000256" key="2">
    <source>
        <dbReference type="ARBA" id="ARBA00007634"/>
    </source>
</evidence>
<gene>
    <name evidence="8" type="primary">rpsT</name>
    <name evidence="9" type="ORF">FRD01_03835</name>
</gene>
<dbReference type="InterPro" id="IPR036510">
    <property type="entry name" value="Ribosomal_bS20_sf"/>
</dbReference>
<comment type="similarity">
    <text evidence="2 8">Belongs to the bacterial ribosomal protein bS20 family.</text>
</comment>
<reference evidence="9 10" key="1">
    <citation type="submission" date="2019-08" db="EMBL/GenBank/DDBJ databases">
        <authorList>
            <person name="Liang Q."/>
        </authorList>
    </citation>
    <scope>NUCLEOTIDE SEQUENCE [LARGE SCALE GENOMIC DNA]</scope>
    <source>
        <strain evidence="9 10">V1718</strain>
    </source>
</reference>
<dbReference type="GO" id="GO:0015935">
    <property type="term" value="C:small ribosomal subunit"/>
    <property type="evidence" value="ECO:0007669"/>
    <property type="project" value="TreeGrafter"/>
</dbReference>
<dbReference type="GO" id="GO:0006412">
    <property type="term" value="P:translation"/>
    <property type="evidence" value="ECO:0007669"/>
    <property type="project" value="UniProtKB-UniRule"/>
</dbReference>
<keyword evidence="6 8" id="KW-0687">Ribonucleoprotein</keyword>
<dbReference type="Gene3D" id="1.20.58.110">
    <property type="entry name" value="Ribosomal protein S20"/>
    <property type="match status" value="1"/>
</dbReference>
<organism evidence="9 10">
    <name type="scientific">Microvenator marinus</name>
    <dbReference type="NCBI Taxonomy" id="2600177"/>
    <lineage>
        <taxon>Bacteria</taxon>
        <taxon>Deltaproteobacteria</taxon>
        <taxon>Bradymonadales</taxon>
        <taxon>Microvenatoraceae</taxon>
        <taxon>Microvenator</taxon>
    </lineage>
</organism>
<evidence type="ECO:0000256" key="5">
    <source>
        <dbReference type="ARBA" id="ARBA00022980"/>
    </source>
</evidence>
<dbReference type="GO" id="GO:0070181">
    <property type="term" value="F:small ribosomal subunit rRNA binding"/>
    <property type="evidence" value="ECO:0007669"/>
    <property type="project" value="TreeGrafter"/>
</dbReference>
<dbReference type="OrthoDB" id="9807974at2"/>
<accession>A0A5B8XQU0</accession>
<dbReference type="GO" id="GO:0005829">
    <property type="term" value="C:cytosol"/>
    <property type="evidence" value="ECO:0007669"/>
    <property type="project" value="TreeGrafter"/>
</dbReference>
<dbReference type="GO" id="GO:0003735">
    <property type="term" value="F:structural constituent of ribosome"/>
    <property type="evidence" value="ECO:0007669"/>
    <property type="project" value="InterPro"/>
</dbReference>
<evidence type="ECO:0000313" key="9">
    <source>
        <dbReference type="EMBL" id="QED26393.1"/>
    </source>
</evidence>
<keyword evidence="5 8" id="KW-0689">Ribosomal protein</keyword>
<dbReference type="PANTHER" id="PTHR33398:SF1">
    <property type="entry name" value="SMALL RIBOSOMAL SUBUNIT PROTEIN BS20C"/>
    <property type="match status" value="1"/>
</dbReference>
<evidence type="ECO:0000256" key="8">
    <source>
        <dbReference type="HAMAP-Rule" id="MF_00500"/>
    </source>
</evidence>
<keyword evidence="10" id="KW-1185">Reference proteome</keyword>
<dbReference type="Pfam" id="PF01649">
    <property type="entry name" value="Ribosomal_S20p"/>
    <property type="match status" value="1"/>
</dbReference>
<evidence type="ECO:0000256" key="7">
    <source>
        <dbReference type="ARBA" id="ARBA00035136"/>
    </source>
</evidence>
<protein>
    <recommendedName>
        <fullName evidence="7 8">Small ribosomal subunit protein bS20</fullName>
    </recommendedName>
</protein>
<dbReference type="AlphaFoldDB" id="A0A5B8XQU0"/>
<dbReference type="SUPFAM" id="SSF46992">
    <property type="entry name" value="Ribosomal protein S20"/>
    <property type="match status" value="1"/>
</dbReference>
<comment type="function">
    <text evidence="1 8">Binds directly to 16S ribosomal RNA.</text>
</comment>
<evidence type="ECO:0000256" key="1">
    <source>
        <dbReference type="ARBA" id="ARBA00003134"/>
    </source>
</evidence>
<dbReference type="NCBIfam" id="TIGR00029">
    <property type="entry name" value="S20"/>
    <property type="match status" value="1"/>
</dbReference>
<evidence type="ECO:0000256" key="6">
    <source>
        <dbReference type="ARBA" id="ARBA00023274"/>
    </source>
</evidence>
<dbReference type="FunFam" id="1.20.58.110:FF:000001">
    <property type="entry name" value="30S ribosomal protein S20"/>
    <property type="match status" value="1"/>
</dbReference>
<sequence length="88" mass="9712">MANTKSAMKRIRTNEIRRQRNKEIRSKVRTILKKFDATVEAGDQAQAQEAYQTAVSALDRAAAKGVIPSARASRKVSRMAVRLQALGA</sequence>
<dbReference type="Proteomes" id="UP000321595">
    <property type="component" value="Chromosome"/>
</dbReference>
<name>A0A5B8XQU0_9DELT</name>
<dbReference type="RefSeq" id="WP_146957792.1">
    <property type="nucleotide sequence ID" value="NZ_CP042467.1"/>
</dbReference>
<keyword evidence="4 8" id="KW-0694">RNA-binding</keyword>
<dbReference type="EMBL" id="CP042467">
    <property type="protein sequence ID" value="QED26393.1"/>
    <property type="molecule type" value="Genomic_DNA"/>
</dbReference>
<keyword evidence="3 8" id="KW-0699">rRNA-binding</keyword>
<dbReference type="KEGG" id="bbae:FRD01_03835"/>
<evidence type="ECO:0000256" key="3">
    <source>
        <dbReference type="ARBA" id="ARBA00022730"/>
    </source>
</evidence>
<dbReference type="InterPro" id="IPR002583">
    <property type="entry name" value="Ribosomal_bS20"/>
</dbReference>
<evidence type="ECO:0000256" key="4">
    <source>
        <dbReference type="ARBA" id="ARBA00022884"/>
    </source>
</evidence>
<dbReference type="PANTHER" id="PTHR33398">
    <property type="entry name" value="30S RIBOSOMAL PROTEIN S20"/>
    <property type="match status" value="1"/>
</dbReference>
<dbReference type="HAMAP" id="MF_00500">
    <property type="entry name" value="Ribosomal_bS20"/>
    <property type="match status" value="1"/>
</dbReference>
<proteinExistence type="inferred from homology"/>
<evidence type="ECO:0000313" key="10">
    <source>
        <dbReference type="Proteomes" id="UP000321595"/>
    </source>
</evidence>